<dbReference type="Proteomes" id="UP001230908">
    <property type="component" value="Unassembled WGS sequence"/>
</dbReference>
<evidence type="ECO:0008006" key="3">
    <source>
        <dbReference type="Google" id="ProtNLM"/>
    </source>
</evidence>
<evidence type="ECO:0000313" key="1">
    <source>
        <dbReference type="EMBL" id="MDQ7910793.1"/>
    </source>
</evidence>
<accession>A0ABU0ZV20</accession>
<evidence type="ECO:0000313" key="2">
    <source>
        <dbReference type="Proteomes" id="UP001230908"/>
    </source>
</evidence>
<organism evidence="1 2">
    <name type="scientific">Phytohabitans maris</name>
    <dbReference type="NCBI Taxonomy" id="3071409"/>
    <lineage>
        <taxon>Bacteria</taxon>
        <taxon>Bacillati</taxon>
        <taxon>Actinomycetota</taxon>
        <taxon>Actinomycetes</taxon>
        <taxon>Micromonosporales</taxon>
        <taxon>Micromonosporaceae</taxon>
    </lineage>
</organism>
<name>A0ABU0ZV20_9ACTN</name>
<reference evidence="1 2" key="1">
    <citation type="submission" date="2023-08" db="EMBL/GenBank/DDBJ databases">
        <title>Phytohabitans sansha sp. nov., isolated from marine sediment.</title>
        <authorList>
            <person name="Zhao Y."/>
            <person name="Yi K."/>
        </authorList>
    </citation>
    <scope>NUCLEOTIDE SEQUENCE [LARGE SCALE GENOMIC DNA]</scope>
    <source>
        <strain evidence="1 2">ZYX-F-186</strain>
    </source>
</reference>
<gene>
    <name evidence="1" type="ORF">RB614_40510</name>
</gene>
<sequence>MTGHQPIRPTWACDTCGGDWPCPPAREALTAEHAADPVALGVYMAVQLGHAAGDMPEATARDLYRRFIVWTRPLPLDAERLSWTR</sequence>
<proteinExistence type="predicted"/>
<comment type="caution">
    <text evidence="1">The sequence shown here is derived from an EMBL/GenBank/DDBJ whole genome shotgun (WGS) entry which is preliminary data.</text>
</comment>
<keyword evidence="2" id="KW-1185">Reference proteome</keyword>
<dbReference type="RefSeq" id="WP_308718034.1">
    <property type="nucleotide sequence ID" value="NZ_JAVHUY010000062.1"/>
</dbReference>
<dbReference type="EMBL" id="JAVHUY010000062">
    <property type="protein sequence ID" value="MDQ7910793.1"/>
    <property type="molecule type" value="Genomic_DNA"/>
</dbReference>
<protein>
    <recommendedName>
        <fullName evidence="3">Flavin reductase</fullName>
    </recommendedName>
</protein>